<dbReference type="AlphaFoldDB" id="A0ABD3WE33"/>
<comment type="caution">
    <text evidence="4">The sequence shown here is derived from an EMBL/GenBank/DDBJ whole genome shotgun (WGS) entry which is preliminary data.</text>
</comment>
<evidence type="ECO:0000256" key="1">
    <source>
        <dbReference type="ARBA" id="ARBA00034780"/>
    </source>
</evidence>
<dbReference type="InterPro" id="IPR019448">
    <property type="entry name" value="NT-C2"/>
</dbReference>
<feature type="compositionally biased region" description="Low complexity" evidence="2">
    <location>
        <begin position="248"/>
        <end position="257"/>
    </location>
</feature>
<sequence>MMSFMMKKKRFKFQITFDLEELSNVPFVSGILFAKIRLLEGGSFIEMSSREEVCNNCVKWNFKSRFLCKMSANANTGILEPCIFRVSVRREQKGGKAYQKLGFVDVNLAEFAGSGAVNRRFLLEGYNSKNRQDNSTLKVTICVQLMSGDPVFKVPTQSSFNIPGESIEEGLDVTITPPEEVGSLASNSSGFGSLPRRDRPSIISHDMNDPEQQDHERAMGHSRNSSYASQHSRGSGYGSMSHSRQSSTGTGNETLTLTGGGHTRSPSTGSTLGDPAKAERRRKLEETSSKERRVDQSRVDNDDLVEELLRSTNLQPTEQEEASGLQLLVGKDGTMALR</sequence>
<feature type="region of interest" description="Disordered" evidence="2">
    <location>
        <begin position="178"/>
        <end position="301"/>
    </location>
</feature>
<evidence type="ECO:0000313" key="5">
    <source>
        <dbReference type="Proteomes" id="UP001634394"/>
    </source>
</evidence>
<keyword evidence="5" id="KW-1185">Reference proteome</keyword>
<accession>A0ABD3WE33</accession>
<feature type="domain" description="C2 NT-type" evidence="3">
    <location>
        <begin position="3"/>
        <end position="145"/>
    </location>
</feature>
<name>A0ABD3WE33_SINWO</name>
<evidence type="ECO:0000256" key="2">
    <source>
        <dbReference type="SAM" id="MobiDB-lite"/>
    </source>
</evidence>
<feature type="compositionally biased region" description="Basic and acidic residues" evidence="2">
    <location>
        <begin position="276"/>
        <end position="301"/>
    </location>
</feature>
<dbReference type="PROSITE" id="PS51840">
    <property type="entry name" value="C2_NT"/>
    <property type="match status" value="1"/>
</dbReference>
<dbReference type="PANTHER" id="PTHR21456">
    <property type="entry name" value="FAMILY WITH SEQUENCE SIMILARITY 102"/>
    <property type="match status" value="1"/>
</dbReference>
<protein>
    <recommendedName>
        <fullName evidence="3">C2 NT-type domain-containing protein</fullName>
    </recommendedName>
</protein>
<comment type="similarity">
    <text evidence="1">Belongs to the EEIG family.</text>
</comment>
<dbReference type="PANTHER" id="PTHR21456:SF1">
    <property type="entry name" value="C2 NT-TYPE DOMAIN-CONTAINING PROTEIN"/>
    <property type="match status" value="1"/>
</dbReference>
<dbReference type="InterPro" id="IPR039931">
    <property type="entry name" value="EEIG1/2-like"/>
</dbReference>
<dbReference type="Proteomes" id="UP001634394">
    <property type="component" value="Unassembled WGS sequence"/>
</dbReference>
<organism evidence="4 5">
    <name type="scientific">Sinanodonta woodiana</name>
    <name type="common">Chinese pond mussel</name>
    <name type="synonym">Anodonta woodiana</name>
    <dbReference type="NCBI Taxonomy" id="1069815"/>
    <lineage>
        <taxon>Eukaryota</taxon>
        <taxon>Metazoa</taxon>
        <taxon>Spiralia</taxon>
        <taxon>Lophotrochozoa</taxon>
        <taxon>Mollusca</taxon>
        <taxon>Bivalvia</taxon>
        <taxon>Autobranchia</taxon>
        <taxon>Heteroconchia</taxon>
        <taxon>Palaeoheterodonta</taxon>
        <taxon>Unionida</taxon>
        <taxon>Unionoidea</taxon>
        <taxon>Unionidae</taxon>
        <taxon>Unioninae</taxon>
        <taxon>Sinanodonta</taxon>
    </lineage>
</organism>
<feature type="compositionally biased region" description="Polar residues" evidence="2">
    <location>
        <begin position="222"/>
        <end position="247"/>
    </location>
</feature>
<feature type="compositionally biased region" description="Basic and acidic residues" evidence="2">
    <location>
        <begin position="195"/>
        <end position="219"/>
    </location>
</feature>
<proteinExistence type="inferred from homology"/>
<evidence type="ECO:0000259" key="3">
    <source>
        <dbReference type="PROSITE" id="PS51840"/>
    </source>
</evidence>
<dbReference type="Pfam" id="PF10358">
    <property type="entry name" value="NT-C2"/>
    <property type="match status" value="1"/>
</dbReference>
<gene>
    <name evidence="4" type="ORF">ACJMK2_039469</name>
</gene>
<reference evidence="4 5" key="1">
    <citation type="submission" date="2024-11" db="EMBL/GenBank/DDBJ databases">
        <title>Chromosome-level genome assembly of the freshwater bivalve Anodonta woodiana.</title>
        <authorList>
            <person name="Chen X."/>
        </authorList>
    </citation>
    <scope>NUCLEOTIDE SEQUENCE [LARGE SCALE GENOMIC DNA]</scope>
    <source>
        <strain evidence="4">MN2024</strain>
        <tissue evidence="4">Gills</tissue>
    </source>
</reference>
<evidence type="ECO:0000313" key="4">
    <source>
        <dbReference type="EMBL" id="KAL3871473.1"/>
    </source>
</evidence>
<dbReference type="EMBL" id="JBJQND010000007">
    <property type="protein sequence ID" value="KAL3871473.1"/>
    <property type="molecule type" value="Genomic_DNA"/>
</dbReference>